<dbReference type="Proteomes" id="UP000186026">
    <property type="component" value="Unassembled WGS sequence"/>
</dbReference>
<dbReference type="OrthoDB" id="835587at2"/>
<gene>
    <name evidence="1" type="ORF">SAMN05421761_11340</name>
</gene>
<organism evidence="1 2">
    <name type="scientific">Belliella pelovolcani</name>
    <dbReference type="NCBI Taxonomy" id="529505"/>
    <lineage>
        <taxon>Bacteria</taxon>
        <taxon>Pseudomonadati</taxon>
        <taxon>Bacteroidota</taxon>
        <taxon>Cytophagia</taxon>
        <taxon>Cytophagales</taxon>
        <taxon>Cyclobacteriaceae</taxon>
        <taxon>Belliella</taxon>
    </lineage>
</organism>
<keyword evidence="2" id="KW-1185">Reference proteome</keyword>
<dbReference type="EMBL" id="FTOP01000013">
    <property type="protein sequence ID" value="SIT04406.1"/>
    <property type="molecule type" value="Genomic_DNA"/>
</dbReference>
<protein>
    <recommendedName>
        <fullName evidence="3">CHAD domain-containing protein</fullName>
    </recommendedName>
</protein>
<sequence length="277" mass="32963">MKGKVSPIFSLFSRQFDEGKDAFLNLGRQYKGKKAIELEQKLIFIEIFIELLGRVHFETPNLKFELFGPFKELFRGLKKTKHIKYIQAQLDFVKAKNDLTYNSYEKNLLDEKKKLYNEIYELVVGTSLETWSQLYDQVRKNCVDLKPLMINTATTQIINEELEYFNLDNKSKLDFKALKDIYEGLRVIIAMENIRIESGFNPIFIDEVHQKMAELQQSLLYWYQNHLLMQHLIYYFGDKEEISKKYRDLHSFLKSNKKSLTSKVESQCKFLFDRILD</sequence>
<dbReference type="AlphaFoldDB" id="A0A1N7P1H7"/>
<dbReference type="RefSeq" id="WP_076502354.1">
    <property type="nucleotide sequence ID" value="NZ_FTOP01000013.1"/>
</dbReference>
<evidence type="ECO:0008006" key="3">
    <source>
        <dbReference type="Google" id="ProtNLM"/>
    </source>
</evidence>
<reference evidence="2" key="1">
    <citation type="submission" date="2017-01" db="EMBL/GenBank/DDBJ databases">
        <authorList>
            <person name="Varghese N."/>
            <person name="Submissions S."/>
        </authorList>
    </citation>
    <scope>NUCLEOTIDE SEQUENCE [LARGE SCALE GENOMIC DNA]</scope>
    <source>
        <strain evidence="2">DSM 46698</strain>
    </source>
</reference>
<dbReference type="STRING" id="529505.SAMN05421761_11340"/>
<evidence type="ECO:0000313" key="1">
    <source>
        <dbReference type="EMBL" id="SIT04406.1"/>
    </source>
</evidence>
<name>A0A1N7P1H7_9BACT</name>
<proteinExistence type="predicted"/>
<accession>A0A1N7P1H7</accession>
<evidence type="ECO:0000313" key="2">
    <source>
        <dbReference type="Proteomes" id="UP000186026"/>
    </source>
</evidence>